<keyword evidence="3" id="KW-1185">Reference proteome</keyword>
<reference evidence="2 3" key="1">
    <citation type="submission" date="2016-10" db="EMBL/GenBank/DDBJ databases">
        <authorList>
            <person name="Varghese N."/>
            <person name="Submissions S."/>
        </authorList>
    </citation>
    <scope>NUCLEOTIDE SEQUENCE [LARGE SCALE GENOMIC DNA]</scope>
    <source>
        <strain evidence="2 3">DSM 2373</strain>
    </source>
</reference>
<dbReference type="Proteomes" id="UP000326500">
    <property type="component" value="Unassembled WGS sequence"/>
</dbReference>
<proteinExistence type="predicted"/>
<accession>A0A1G9B5Q2</accession>
<dbReference type="AlphaFoldDB" id="A0A1G9B5Q2"/>
<dbReference type="STRING" id="2200.GCA_001571405_01279"/>
<dbReference type="InterPro" id="IPR017674">
    <property type="entry name" value="Methan_mark_11"/>
</dbReference>
<gene>
    <name evidence="2" type="ORF">SAMN04488571_10818</name>
</gene>
<dbReference type="EMBL" id="FNFT01000008">
    <property type="protein sequence ID" value="SDK34861.1"/>
    <property type="molecule type" value="Genomic_DNA"/>
</dbReference>
<dbReference type="Gene3D" id="3.30.70.2200">
    <property type="match status" value="1"/>
</dbReference>
<organism evidence="2 3">
    <name type="scientific">Methanoculleus thermophilus</name>
    <dbReference type="NCBI Taxonomy" id="2200"/>
    <lineage>
        <taxon>Archaea</taxon>
        <taxon>Methanobacteriati</taxon>
        <taxon>Methanobacteriota</taxon>
        <taxon>Stenosarchaea group</taxon>
        <taxon>Methanomicrobia</taxon>
        <taxon>Methanomicrobiales</taxon>
        <taxon>Methanomicrobiaceae</taxon>
        <taxon>Methanoculleus</taxon>
    </lineage>
</organism>
<feature type="domain" description="TiaS-like TCKD" evidence="1">
    <location>
        <begin position="159"/>
        <end position="217"/>
    </location>
</feature>
<dbReference type="Pfam" id="PF22641">
    <property type="entry name" value="TiaS_TCKD"/>
    <property type="match status" value="1"/>
</dbReference>
<dbReference type="InterPro" id="IPR053870">
    <property type="entry name" value="TiaS-like_TCKD"/>
</dbReference>
<dbReference type="PANTHER" id="PTHR40705:SF2">
    <property type="entry name" value="DUF1743 DOMAIN-CONTAINING PROTEIN"/>
    <property type="match status" value="1"/>
</dbReference>
<evidence type="ECO:0000313" key="3">
    <source>
        <dbReference type="Proteomes" id="UP000326500"/>
    </source>
</evidence>
<sequence>MPFSGGTGALRRLDFMERLSDPYIIRYPQIVAVADENGRQVELIEFFDCIGGAMWVKHHYAKSPLVRSIRTVGPTNRYLLSTGNVDLALQGSFFPAGIAAVAVDDDEIAVTYRGLGGGGVGASICRATAKGVIREKSDPAGGGRLAGSTIWLPRRERVIIGIDDTDTPEEGATWTLAHNIARAVEDDRSRYLSHTIVQLYPVPYRTKNCVAIACEFATTDPSGLVRRFHEYLEEYTLSDDTGMAVWRGFDPAPLEAFGRRVKQGEVTHDDLAALDDERLSIVMDGRGMIGAVAAIPFATRYEEALALWTGSG</sequence>
<dbReference type="NCBIfam" id="TIGR03280">
    <property type="entry name" value="methan_mark_11"/>
    <property type="match status" value="1"/>
</dbReference>
<evidence type="ECO:0000259" key="1">
    <source>
        <dbReference type="Pfam" id="PF22641"/>
    </source>
</evidence>
<dbReference type="PANTHER" id="PTHR40705">
    <property type="entry name" value="TRNA(ILE2) 2-AGMATINYLCYTIDINE SYNTHETASE TIAS"/>
    <property type="match status" value="1"/>
</dbReference>
<evidence type="ECO:0000313" key="2">
    <source>
        <dbReference type="EMBL" id="SDK34861.1"/>
    </source>
</evidence>
<name>A0A1G9B5Q2_9EURY</name>
<protein>
    <submittedName>
        <fullName evidence="2">Methanogenesis imperfect marker protein 11</fullName>
    </submittedName>
</protein>